<gene>
    <name evidence="2" type="ORF">J5Y09_09390</name>
</gene>
<feature type="region of interest" description="Disordered" evidence="1">
    <location>
        <begin position="1"/>
        <end position="20"/>
    </location>
</feature>
<protein>
    <recommendedName>
        <fullName evidence="4">EAL domain-containing protein</fullName>
    </recommendedName>
</protein>
<dbReference type="RefSeq" id="WP_209351495.1">
    <property type="nucleotide sequence ID" value="NZ_JAGIYZ010000007.1"/>
</dbReference>
<proteinExistence type="predicted"/>
<comment type="caution">
    <text evidence="2">The sequence shown here is derived from an EMBL/GenBank/DDBJ whole genome shotgun (WGS) entry which is preliminary data.</text>
</comment>
<reference evidence="2 3" key="1">
    <citation type="submission" date="2021-03" db="EMBL/GenBank/DDBJ databases">
        <authorList>
            <person name="So Y."/>
        </authorList>
    </citation>
    <scope>NUCLEOTIDE SEQUENCE [LARGE SCALE GENOMIC DNA]</scope>
    <source>
        <strain evidence="2 3">PWR1</strain>
    </source>
</reference>
<evidence type="ECO:0008006" key="4">
    <source>
        <dbReference type="Google" id="ProtNLM"/>
    </source>
</evidence>
<evidence type="ECO:0000256" key="1">
    <source>
        <dbReference type="SAM" id="MobiDB-lite"/>
    </source>
</evidence>
<evidence type="ECO:0000313" key="3">
    <source>
        <dbReference type="Proteomes" id="UP000680815"/>
    </source>
</evidence>
<organism evidence="2 3">
    <name type="scientific">Roseomonas nitratireducens</name>
    <dbReference type="NCBI Taxonomy" id="2820810"/>
    <lineage>
        <taxon>Bacteria</taxon>
        <taxon>Pseudomonadati</taxon>
        <taxon>Pseudomonadota</taxon>
        <taxon>Alphaproteobacteria</taxon>
        <taxon>Acetobacterales</taxon>
        <taxon>Roseomonadaceae</taxon>
        <taxon>Roseomonas</taxon>
    </lineage>
</organism>
<keyword evidence="3" id="KW-1185">Reference proteome</keyword>
<sequence length="402" mass="41199">MPPLEHSTAEAAAAPPGPGPDAIRRAMRGPAGRAALIMPAPPEPGRRRVALALLEDAGRGRGGTVLQAADGTLLLTDSLGPDADRAAAAIERLFGQKPERLDPAADIARLLALPAPAPASQPPSQPAASGIERLADEAPLPSLLRRDGIMMLAPGRKRRLALLRLRLPRHALAASLGPSGADPDLLRHARDRLRARILAALADPAQRDALLGGAPPVPLLLDLPARMLPDAPAVSDDEPAAAPALIAALTAGEAMVDDLPARHAALRRLGWGLAVRGLDAAALSLLAPEALPADILLLRWSPALAGRTATAALRRVDPERVVLTGVDGEQALEWALALGIGRFTGPWIATLQAATRMAACPHAAACTRVQCAARGAAATPEGRAGCAAPALLAALLPPEAAS</sequence>
<name>A0ABS4ARZ8_9PROT</name>
<accession>A0ABS4ARZ8</accession>
<dbReference type="Proteomes" id="UP000680815">
    <property type="component" value="Unassembled WGS sequence"/>
</dbReference>
<dbReference type="EMBL" id="JAGIYZ010000007">
    <property type="protein sequence ID" value="MBP0464123.1"/>
    <property type="molecule type" value="Genomic_DNA"/>
</dbReference>
<evidence type="ECO:0000313" key="2">
    <source>
        <dbReference type="EMBL" id="MBP0464123.1"/>
    </source>
</evidence>